<dbReference type="AlphaFoldDB" id="A0A285U8K4"/>
<gene>
    <name evidence="2" type="ORF">SAMN05892877_103225</name>
</gene>
<name>A0A285U8K4_9HYPH</name>
<evidence type="ECO:0000313" key="3">
    <source>
        <dbReference type="Proteomes" id="UP000219167"/>
    </source>
</evidence>
<dbReference type="PANTHER" id="PTHR33993:SF14">
    <property type="entry name" value="GB|AAF24581.1"/>
    <property type="match status" value="1"/>
</dbReference>
<dbReference type="PROSITE" id="PS51819">
    <property type="entry name" value="VOC"/>
    <property type="match status" value="2"/>
</dbReference>
<feature type="domain" description="VOC" evidence="1">
    <location>
        <begin position="7"/>
        <end position="122"/>
    </location>
</feature>
<dbReference type="EMBL" id="OBQD01000003">
    <property type="protein sequence ID" value="SOC36886.1"/>
    <property type="molecule type" value="Genomic_DNA"/>
</dbReference>
<evidence type="ECO:0000259" key="1">
    <source>
        <dbReference type="PROSITE" id="PS51819"/>
    </source>
</evidence>
<sequence length="255" mass="27354">MSDTQGKFVWYELMTSDIGAAEKFYKTVVGWNAKDAGMPDMNYTVFSANDQMVAGLMNTPKEAEGMPPAWIGYIGVDSVDATAKEIAAKGGKVYREPEDIPGIGRFAVVGDPHGAAFCLFSSSDEPPPAGEQMAPGHVGWHELMAGDLEGAWPFYASLFGWEKDEALDMGEMGTYQLFKSHGQTIGGMMTKPKDLPAPPHWGFYFVVDAIDAAIDRVNGAGGQVVMGPMEVPGGAWIIQGIDPQGAHFALVGSRR</sequence>
<protein>
    <recommendedName>
        <fullName evidence="1">VOC domain-containing protein</fullName>
    </recommendedName>
</protein>
<dbReference type="Proteomes" id="UP000219167">
    <property type="component" value="Unassembled WGS sequence"/>
</dbReference>
<reference evidence="2 3" key="1">
    <citation type="submission" date="2017-08" db="EMBL/GenBank/DDBJ databases">
        <authorList>
            <person name="de Groot N.N."/>
        </authorList>
    </citation>
    <scope>NUCLEOTIDE SEQUENCE [LARGE SCALE GENOMIC DNA]</scope>
    <source>
        <strain evidence="2 3">JC85</strain>
    </source>
</reference>
<dbReference type="CDD" id="cd07247">
    <property type="entry name" value="SgaA_N_like"/>
    <property type="match status" value="2"/>
</dbReference>
<dbReference type="InterPro" id="IPR052164">
    <property type="entry name" value="Anthracycline_SecMetBiosynth"/>
</dbReference>
<dbReference type="OrthoDB" id="9793039at2"/>
<dbReference type="InterPro" id="IPR037523">
    <property type="entry name" value="VOC_core"/>
</dbReference>
<feature type="domain" description="VOC" evidence="1">
    <location>
        <begin position="134"/>
        <end position="253"/>
    </location>
</feature>
<keyword evidence="3" id="KW-1185">Reference proteome</keyword>
<dbReference type="Pfam" id="PF00903">
    <property type="entry name" value="Glyoxalase"/>
    <property type="match status" value="2"/>
</dbReference>
<dbReference type="PANTHER" id="PTHR33993">
    <property type="entry name" value="GLYOXALASE-RELATED"/>
    <property type="match status" value="1"/>
</dbReference>
<dbReference type="Gene3D" id="3.10.180.10">
    <property type="entry name" value="2,3-Dihydroxybiphenyl 1,2-Dioxygenase, domain 1"/>
    <property type="match status" value="2"/>
</dbReference>
<dbReference type="InterPro" id="IPR029068">
    <property type="entry name" value="Glyas_Bleomycin-R_OHBP_Dase"/>
</dbReference>
<dbReference type="RefSeq" id="WP_097137150.1">
    <property type="nucleotide sequence ID" value="NZ_OBQD01000003.1"/>
</dbReference>
<evidence type="ECO:0000313" key="2">
    <source>
        <dbReference type="EMBL" id="SOC36886.1"/>
    </source>
</evidence>
<dbReference type="InterPro" id="IPR004360">
    <property type="entry name" value="Glyas_Fos-R_dOase_dom"/>
</dbReference>
<organism evidence="2 3">
    <name type="scientific">Rhizobium subbaraonis</name>
    <dbReference type="NCBI Taxonomy" id="908946"/>
    <lineage>
        <taxon>Bacteria</taxon>
        <taxon>Pseudomonadati</taxon>
        <taxon>Pseudomonadota</taxon>
        <taxon>Alphaproteobacteria</taxon>
        <taxon>Hyphomicrobiales</taxon>
        <taxon>Rhizobiaceae</taxon>
        <taxon>Rhizobium/Agrobacterium group</taxon>
        <taxon>Rhizobium</taxon>
    </lineage>
</organism>
<accession>A0A285U8K4</accession>
<proteinExistence type="predicted"/>
<dbReference type="SUPFAM" id="SSF54593">
    <property type="entry name" value="Glyoxalase/Bleomycin resistance protein/Dihydroxybiphenyl dioxygenase"/>
    <property type="match status" value="2"/>
</dbReference>